<reference evidence="6 8" key="2">
    <citation type="submission" date="2016-09" db="EMBL/GenBank/DDBJ databases">
        <title>Genome Sequence of Salegentibacter salarius,Isolated from a Marine Solar Saltern of the Yellow Sea in South Korea.</title>
        <authorList>
            <person name="Zheng Q."/>
            <person name="Liu Y."/>
        </authorList>
    </citation>
    <scope>NUCLEOTIDE SEQUENCE [LARGE SCALE GENOMIC DNA]</scope>
    <source>
        <strain evidence="6 8">KCTC 12974</strain>
    </source>
</reference>
<evidence type="ECO:0000313" key="6">
    <source>
        <dbReference type="EMBL" id="OEY71947.1"/>
    </source>
</evidence>
<protein>
    <submittedName>
        <fullName evidence="6">TraR/DksA family transcriptional regulator</fullName>
    </submittedName>
</protein>
<evidence type="ECO:0000256" key="4">
    <source>
        <dbReference type="PROSITE-ProRule" id="PRU00510"/>
    </source>
</evidence>
<keyword evidence="2" id="KW-0863">Zinc-finger</keyword>
<dbReference type="AlphaFoldDB" id="A0A2N0TRJ3"/>
<dbReference type="OrthoDB" id="1121111at2"/>
<keyword evidence="1" id="KW-0479">Metal-binding</keyword>
<dbReference type="SUPFAM" id="SSF57716">
    <property type="entry name" value="Glucocorticoid receptor-like (DNA-binding domain)"/>
    <property type="match status" value="1"/>
</dbReference>
<name>A0A2N0TRJ3_9FLAO</name>
<gene>
    <name evidence="7" type="ORF">APR40_14780</name>
    <name evidence="6" type="ORF">BHS39_14810</name>
</gene>
<organism evidence="7 9">
    <name type="scientific">Salegentibacter salarius</name>
    <dbReference type="NCBI Taxonomy" id="435906"/>
    <lineage>
        <taxon>Bacteria</taxon>
        <taxon>Pseudomonadati</taxon>
        <taxon>Bacteroidota</taxon>
        <taxon>Flavobacteriia</taxon>
        <taxon>Flavobacteriales</taxon>
        <taxon>Flavobacteriaceae</taxon>
        <taxon>Salegentibacter</taxon>
    </lineage>
</organism>
<sequence length="107" mass="12157">MDNQEVIDKIRAEIEKTEAQIIHYRELTKPISPENAIGRVSRMDAINNKSINESALRQAEQKFKSLKKVFEKAGSEDFGICVRCKKPIPVGRLMIRPESLLCVNCAQ</sequence>
<dbReference type="Proteomes" id="UP000232533">
    <property type="component" value="Unassembled WGS sequence"/>
</dbReference>
<evidence type="ECO:0000256" key="2">
    <source>
        <dbReference type="ARBA" id="ARBA00022771"/>
    </source>
</evidence>
<evidence type="ECO:0000256" key="3">
    <source>
        <dbReference type="ARBA" id="ARBA00022833"/>
    </source>
</evidence>
<reference evidence="7 9" key="1">
    <citation type="submission" date="2015-10" db="EMBL/GenBank/DDBJ databases">
        <title>Draft genome sequence of Salegentibacter salinarum KCTC 12975.</title>
        <authorList>
            <person name="Lin W."/>
            <person name="Zheng Q."/>
        </authorList>
    </citation>
    <scope>NUCLEOTIDE SEQUENCE [LARGE SCALE GENOMIC DNA]</scope>
    <source>
        <strain evidence="7 9">KCTC 12974</strain>
    </source>
</reference>
<dbReference type="InterPro" id="IPR000962">
    <property type="entry name" value="Znf_DskA_TraR"/>
</dbReference>
<keyword evidence="3" id="KW-0862">Zinc</keyword>
<evidence type="ECO:0000259" key="5">
    <source>
        <dbReference type="Pfam" id="PF01258"/>
    </source>
</evidence>
<feature type="zinc finger region" description="dksA C4-type" evidence="4">
    <location>
        <begin position="81"/>
        <end position="105"/>
    </location>
</feature>
<feature type="domain" description="Zinc finger DksA/TraR C4-type" evidence="5">
    <location>
        <begin position="77"/>
        <end position="107"/>
    </location>
</feature>
<dbReference type="PROSITE" id="PS51128">
    <property type="entry name" value="ZF_DKSA_2"/>
    <property type="match status" value="1"/>
</dbReference>
<dbReference type="EMBL" id="MJBR01000030">
    <property type="protein sequence ID" value="OEY71947.1"/>
    <property type="molecule type" value="Genomic_DNA"/>
</dbReference>
<dbReference type="Gene3D" id="1.20.120.910">
    <property type="entry name" value="DksA, coiled-coil domain"/>
    <property type="match status" value="1"/>
</dbReference>
<dbReference type="EMBL" id="LKTR01000036">
    <property type="protein sequence ID" value="PKD17298.1"/>
    <property type="molecule type" value="Genomic_DNA"/>
</dbReference>
<accession>A0A2N0TRJ3</accession>
<dbReference type="RefSeq" id="WP_070054790.1">
    <property type="nucleotide sequence ID" value="NZ_FVZF01000004.1"/>
</dbReference>
<dbReference type="GO" id="GO:0008270">
    <property type="term" value="F:zinc ion binding"/>
    <property type="evidence" value="ECO:0007669"/>
    <property type="project" value="UniProtKB-KW"/>
</dbReference>
<dbReference type="Pfam" id="PF01258">
    <property type="entry name" value="zf-dskA_traR"/>
    <property type="match status" value="1"/>
</dbReference>
<evidence type="ECO:0000313" key="8">
    <source>
        <dbReference type="Proteomes" id="UP000176009"/>
    </source>
</evidence>
<dbReference type="Proteomes" id="UP000176009">
    <property type="component" value="Unassembled WGS sequence"/>
</dbReference>
<keyword evidence="8" id="KW-1185">Reference proteome</keyword>
<comment type="caution">
    <text evidence="7">The sequence shown here is derived from an EMBL/GenBank/DDBJ whole genome shotgun (WGS) entry which is preliminary data.</text>
</comment>
<evidence type="ECO:0000313" key="9">
    <source>
        <dbReference type="Proteomes" id="UP000232533"/>
    </source>
</evidence>
<evidence type="ECO:0000313" key="7">
    <source>
        <dbReference type="EMBL" id="PKD17298.1"/>
    </source>
</evidence>
<evidence type="ECO:0000256" key="1">
    <source>
        <dbReference type="ARBA" id="ARBA00022723"/>
    </source>
</evidence>
<proteinExistence type="predicted"/>